<name>A0A4Q7NRT8_9ACTN</name>
<dbReference type="EC" id="3.4.21.89" evidence="4 7"/>
<dbReference type="Gene3D" id="2.10.109.10">
    <property type="entry name" value="Umud Fragment, subunit A"/>
    <property type="match status" value="1"/>
</dbReference>
<evidence type="ECO:0000256" key="7">
    <source>
        <dbReference type="RuleBase" id="RU362042"/>
    </source>
</evidence>
<comment type="catalytic activity">
    <reaction evidence="1 7">
        <text>Cleavage of hydrophobic, N-terminal signal or leader sequences from secreted and periplasmic proteins.</text>
        <dbReference type="EC" id="3.4.21.89"/>
    </reaction>
</comment>
<dbReference type="GO" id="GO:0004252">
    <property type="term" value="F:serine-type endopeptidase activity"/>
    <property type="evidence" value="ECO:0007669"/>
    <property type="project" value="InterPro"/>
</dbReference>
<evidence type="ECO:0000256" key="3">
    <source>
        <dbReference type="ARBA" id="ARBA00009370"/>
    </source>
</evidence>
<keyword evidence="10" id="KW-1185">Reference proteome</keyword>
<feature type="active site" evidence="6">
    <location>
        <position position="125"/>
    </location>
</feature>
<evidence type="ECO:0000256" key="5">
    <source>
        <dbReference type="ARBA" id="ARBA00022801"/>
    </source>
</evidence>
<proteinExistence type="inferred from homology"/>
<dbReference type="PANTHER" id="PTHR43390:SF1">
    <property type="entry name" value="CHLOROPLAST PROCESSING PEPTIDASE"/>
    <property type="match status" value="1"/>
</dbReference>
<evidence type="ECO:0000256" key="4">
    <source>
        <dbReference type="ARBA" id="ARBA00013208"/>
    </source>
</evidence>
<comment type="caution">
    <text evidence="9">The sequence shown here is derived from an EMBL/GenBank/DDBJ whole genome shotgun (WGS) entry which is preliminary data.</text>
</comment>
<dbReference type="CDD" id="cd06530">
    <property type="entry name" value="S26_SPase_I"/>
    <property type="match status" value="1"/>
</dbReference>
<evidence type="ECO:0000313" key="9">
    <source>
        <dbReference type="EMBL" id="RZS89781.1"/>
    </source>
</evidence>
<organism evidence="9 10">
    <name type="scientific">Motilibacter rhizosphaerae</name>
    <dbReference type="NCBI Taxonomy" id="598652"/>
    <lineage>
        <taxon>Bacteria</taxon>
        <taxon>Bacillati</taxon>
        <taxon>Actinomycetota</taxon>
        <taxon>Actinomycetes</taxon>
        <taxon>Motilibacterales</taxon>
        <taxon>Motilibacteraceae</taxon>
        <taxon>Motilibacter</taxon>
    </lineage>
</organism>
<comment type="subcellular location">
    <subcellularLocation>
        <location evidence="2">Cell membrane</location>
        <topology evidence="2">Single-pass type II membrane protein</topology>
    </subcellularLocation>
    <subcellularLocation>
        <location evidence="7">Membrane</location>
        <topology evidence="7">Single-pass type II membrane protein</topology>
    </subcellularLocation>
</comment>
<dbReference type="RefSeq" id="WP_165400188.1">
    <property type="nucleotide sequence ID" value="NZ_SGXD01000002.1"/>
</dbReference>
<feature type="active site" evidence="6">
    <location>
        <position position="53"/>
    </location>
</feature>
<dbReference type="InterPro" id="IPR019758">
    <property type="entry name" value="Pept_S26A_signal_pept_1_CS"/>
</dbReference>
<dbReference type="InterPro" id="IPR019533">
    <property type="entry name" value="Peptidase_S26"/>
</dbReference>
<dbReference type="EMBL" id="SGXD01000002">
    <property type="protein sequence ID" value="RZS89781.1"/>
    <property type="molecule type" value="Genomic_DNA"/>
</dbReference>
<dbReference type="GO" id="GO:0005886">
    <property type="term" value="C:plasma membrane"/>
    <property type="evidence" value="ECO:0007669"/>
    <property type="project" value="UniProtKB-SubCell"/>
</dbReference>
<feature type="transmembrane region" description="Helical" evidence="7">
    <location>
        <begin position="21"/>
        <end position="43"/>
    </location>
</feature>
<feature type="domain" description="Peptidase S26" evidence="8">
    <location>
        <begin position="24"/>
        <end position="215"/>
    </location>
</feature>
<accession>A0A4Q7NRT8</accession>
<evidence type="ECO:0000256" key="2">
    <source>
        <dbReference type="ARBA" id="ARBA00004401"/>
    </source>
</evidence>
<evidence type="ECO:0000256" key="6">
    <source>
        <dbReference type="PIRSR" id="PIRSR600223-1"/>
    </source>
</evidence>
<dbReference type="Pfam" id="PF10502">
    <property type="entry name" value="Peptidase_S26"/>
    <property type="match status" value="1"/>
</dbReference>
<keyword evidence="7" id="KW-0645">Protease</keyword>
<evidence type="ECO:0000259" key="8">
    <source>
        <dbReference type="Pfam" id="PF10502"/>
    </source>
</evidence>
<protein>
    <recommendedName>
        <fullName evidence="4 7">Signal peptidase I</fullName>
        <ecNumber evidence="4 7">3.4.21.89</ecNumber>
    </recommendedName>
</protein>
<dbReference type="SUPFAM" id="SSF51306">
    <property type="entry name" value="LexA/Signal peptidase"/>
    <property type="match status" value="1"/>
</dbReference>
<dbReference type="AlphaFoldDB" id="A0A4Q7NRT8"/>
<reference evidence="9 10" key="1">
    <citation type="submission" date="2019-02" db="EMBL/GenBank/DDBJ databases">
        <title>Genomic Encyclopedia of Type Strains, Phase IV (KMG-IV): sequencing the most valuable type-strain genomes for metagenomic binning, comparative biology and taxonomic classification.</title>
        <authorList>
            <person name="Goeker M."/>
        </authorList>
    </citation>
    <scope>NUCLEOTIDE SEQUENCE [LARGE SCALE GENOMIC DNA]</scope>
    <source>
        <strain evidence="9 10">DSM 45622</strain>
    </source>
</reference>
<keyword evidence="7" id="KW-0812">Transmembrane</keyword>
<dbReference type="NCBIfam" id="TIGR02227">
    <property type="entry name" value="sigpep_I_bact"/>
    <property type="match status" value="1"/>
</dbReference>
<dbReference type="PRINTS" id="PR00727">
    <property type="entry name" value="LEADERPTASE"/>
</dbReference>
<comment type="similarity">
    <text evidence="3 7">Belongs to the peptidase S26 family.</text>
</comment>
<dbReference type="InterPro" id="IPR000223">
    <property type="entry name" value="Pept_S26A_signal_pept_1"/>
</dbReference>
<dbReference type="InterPro" id="IPR036286">
    <property type="entry name" value="LexA/Signal_pep-like_sf"/>
</dbReference>
<keyword evidence="5 7" id="KW-0378">Hydrolase</keyword>
<sequence length="226" mass="24358">MTEVHEESGTQQVKRSSRWRSWLELPVIVGVALLLSLLVRSFLVEAFVIPSGSMEQTLRVGDRIAVEKVGYRFGSISRGDVVVFHGPAGWESETSGEGAGGVLGAVQTVGSWFGLPTPSDDDFVKRVIGLPGDHVECAGPGLPVKVNGKAVAESYIYPGDDPSGTPFSVTVPPGDLWVMGDHRGDSADSRSHLDDPDRGFVPEHDVVGRAVAVVWPPTHWRRLPRD</sequence>
<evidence type="ECO:0000313" key="10">
    <source>
        <dbReference type="Proteomes" id="UP000293638"/>
    </source>
</evidence>
<dbReference type="PANTHER" id="PTHR43390">
    <property type="entry name" value="SIGNAL PEPTIDASE I"/>
    <property type="match status" value="1"/>
</dbReference>
<dbReference type="Proteomes" id="UP000293638">
    <property type="component" value="Unassembled WGS sequence"/>
</dbReference>
<dbReference type="PROSITE" id="PS00761">
    <property type="entry name" value="SPASE_I_3"/>
    <property type="match status" value="1"/>
</dbReference>
<keyword evidence="7" id="KW-1133">Transmembrane helix</keyword>
<keyword evidence="7" id="KW-0472">Membrane</keyword>
<dbReference type="GO" id="GO:0009003">
    <property type="term" value="F:signal peptidase activity"/>
    <property type="evidence" value="ECO:0007669"/>
    <property type="project" value="UniProtKB-EC"/>
</dbReference>
<dbReference type="GO" id="GO:0006465">
    <property type="term" value="P:signal peptide processing"/>
    <property type="evidence" value="ECO:0007669"/>
    <property type="project" value="InterPro"/>
</dbReference>
<evidence type="ECO:0000256" key="1">
    <source>
        <dbReference type="ARBA" id="ARBA00000677"/>
    </source>
</evidence>
<gene>
    <name evidence="9" type="ORF">EV189_1555</name>
</gene>